<keyword evidence="3" id="KW-1003">Cell membrane</keyword>
<feature type="transmembrane region" description="Helical" evidence="7">
    <location>
        <begin position="275"/>
        <end position="296"/>
    </location>
</feature>
<dbReference type="Gene3D" id="1.10.3720.10">
    <property type="entry name" value="MetI-like"/>
    <property type="match status" value="1"/>
</dbReference>
<keyword evidence="6 7" id="KW-0472">Membrane</keyword>
<dbReference type="CDD" id="cd06261">
    <property type="entry name" value="TM_PBP2"/>
    <property type="match status" value="1"/>
</dbReference>
<protein>
    <submittedName>
        <fullName evidence="9">Sugar ABC transporter permease</fullName>
    </submittedName>
</protein>
<feature type="transmembrane region" description="Helical" evidence="7">
    <location>
        <begin position="122"/>
        <end position="142"/>
    </location>
</feature>
<evidence type="ECO:0000256" key="1">
    <source>
        <dbReference type="ARBA" id="ARBA00004651"/>
    </source>
</evidence>
<dbReference type="Pfam" id="PF00528">
    <property type="entry name" value="BPD_transp_1"/>
    <property type="match status" value="1"/>
</dbReference>
<evidence type="ECO:0000256" key="5">
    <source>
        <dbReference type="ARBA" id="ARBA00022989"/>
    </source>
</evidence>
<dbReference type="EMBL" id="JAMOIM010000009">
    <property type="protein sequence ID" value="MCW6509240.1"/>
    <property type="molecule type" value="Genomic_DNA"/>
</dbReference>
<dbReference type="GO" id="GO:0055085">
    <property type="term" value="P:transmembrane transport"/>
    <property type="evidence" value="ECO:0007669"/>
    <property type="project" value="InterPro"/>
</dbReference>
<reference evidence="9" key="1">
    <citation type="submission" date="2022-05" db="EMBL/GenBank/DDBJ databases">
        <authorList>
            <person name="Pankratov T."/>
        </authorList>
    </citation>
    <scope>NUCLEOTIDE SEQUENCE</scope>
    <source>
        <strain evidence="9">BP6-180914</strain>
    </source>
</reference>
<dbReference type="PANTHER" id="PTHR30193:SF37">
    <property type="entry name" value="INNER MEMBRANE ABC TRANSPORTER PERMEASE PROTEIN YCJO"/>
    <property type="match status" value="1"/>
</dbReference>
<accession>A0AA41YXQ5</accession>
<evidence type="ECO:0000256" key="6">
    <source>
        <dbReference type="ARBA" id="ARBA00023136"/>
    </source>
</evidence>
<evidence type="ECO:0000259" key="8">
    <source>
        <dbReference type="PROSITE" id="PS50928"/>
    </source>
</evidence>
<feature type="domain" description="ABC transmembrane type-1" evidence="8">
    <location>
        <begin position="85"/>
        <end position="297"/>
    </location>
</feature>
<organism evidence="9 10">
    <name type="scientific">Lichenifustis flavocetrariae</name>
    <dbReference type="NCBI Taxonomy" id="2949735"/>
    <lineage>
        <taxon>Bacteria</taxon>
        <taxon>Pseudomonadati</taxon>
        <taxon>Pseudomonadota</taxon>
        <taxon>Alphaproteobacteria</taxon>
        <taxon>Hyphomicrobiales</taxon>
        <taxon>Lichenihabitantaceae</taxon>
        <taxon>Lichenifustis</taxon>
    </lineage>
</organism>
<feature type="transmembrane region" description="Helical" evidence="7">
    <location>
        <begin position="170"/>
        <end position="195"/>
    </location>
</feature>
<keyword evidence="10" id="KW-1185">Reference proteome</keyword>
<dbReference type="PANTHER" id="PTHR30193">
    <property type="entry name" value="ABC TRANSPORTER PERMEASE PROTEIN"/>
    <property type="match status" value="1"/>
</dbReference>
<comment type="caution">
    <text evidence="9">The sequence shown here is derived from an EMBL/GenBank/DDBJ whole genome shotgun (WGS) entry which is preliminary data.</text>
</comment>
<dbReference type="InterPro" id="IPR035906">
    <property type="entry name" value="MetI-like_sf"/>
</dbReference>
<feature type="transmembrane region" description="Helical" evidence="7">
    <location>
        <begin position="216"/>
        <end position="238"/>
    </location>
</feature>
<dbReference type="InterPro" id="IPR000515">
    <property type="entry name" value="MetI-like"/>
</dbReference>
<feature type="transmembrane region" description="Helical" evidence="7">
    <location>
        <begin position="89"/>
        <end position="110"/>
    </location>
</feature>
<sequence length="305" mass="33663">MSEHVLPVETPSHRLRLARPREKVDSIAYLFVAFFTVPFVLFNVLPVLFGLYLAFTNWSIVGTPTFVGFGNFVRAYKDRSLWQAFGNTIRYAIVIVPSVVVLAYAAALYVNQRWPLAGLARTLFFAPNVVAATVVGLVWVAVLDARTGPVNEVVALFGGGGIPWLTSTQWAWVGVSAASVWWDLGLAFVLFLAALQDVSSDLVDAARMDGARWMQRVWYVLLPATWNTIAMVIMLQLISTFRIFSQVYLMTAGGPAGSTMSVIQHVYNSAMVRNLMGYASAVSMLLFVCILAVAWVQSRLLGRRA</sequence>
<evidence type="ECO:0000256" key="7">
    <source>
        <dbReference type="RuleBase" id="RU363032"/>
    </source>
</evidence>
<dbReference type="Proteomes" id="UP001165667">
    <property type="component" value="Unassembled WGS sequence"/>
</dbReference>
<dbReference type="GO" id="GO:0005886">
    <property type="term" value="C:plasma membrane"/>
    <property type="evidence" value="ECO:0007669"/>
    <property type="project" value="UniProtKB-SubCell"/>
</dbReference>
<gene>
    <name evidence="9" type="ORF">M8523_14545</name>
</gene>
<dbReference type="SUPFAM" id="SSF161098">
    <property type="entry name" value="MetI-like"/>
    <property type="match status" value="1"/>
</dbReference>
<evidence type="ECO:0000256" key="2">
    <source>
        <dbReference type="ARBA" id="ARBA00022448"/>
    </source>
</evidence>
<evidence type="ECO:0000313" key="10">
    <source>
        <dbReference type="Proteomes" id="UP001165667"/>
    </source>
</evidence>
<evidence type="ECO:0000256" key="4">
    <source>
        <dbReference type="ARBA" id="ARBA00022692"/>
    </source>
</evidence>
<dbReference type="RefSeq" id="WP_282585613.1">
    <property type="nucleotide sequence ID" value="NZ_JAMOIM010000009.1"/>
</dbReference>
<keyword evidence="5 7" id="KW-1133">Transmembrane helix</keyword>
<proteinExistence type="inferred from homology"/>
<feature type="transmembrane region" description="Helical" evidence="7">
    <location>
        <begin position="27"/>
        <end position="55"/>
    </location>
</feature>
<evidence type="ECO:0000313" key="9">
    <source>
        <dbReference type="EMBL" id="MCW6509240.1"/>
    </source>
</evidence>
<name>A0AA41YXQ5_9HYPH</name>
<comment type="subcellular location">
    <subcellularLocation>
        <location evidence="1 7">Cell membrane</location>
        <topology evidence="1 7">Multi-pass membrane protein</topology>
    </subcellularLocation>
</comment>
<keyword evidence="2 7" id="KW-0813">Transport</keyword>
<comment type="similarity">
    <text evidence="7">Belongs to the binding-protein-dependent transport system permease family.</text>
</comment>
<dbReference type="PROSITE" id="PS50928">
    <property type="entry name" value="ABC_TM1"/>
    <property type="match status" value="1"/>
</dbReference>
<keyword evidence="4 7" id="KW-0812">Transmembrane</keyword>
<evidence type="ECO:0000256" key="3">
    <source>
        <dbReference type="ARBA" id="ARBA00022475"/>
    </source>
</evidence>
<dbReference type="InterPro" id="IPR051393">
    <property type="entry name" value="ABC_transporter_permease"/>
</dbReference>
<dbReference type="AlphaFoldDB" id="A0AA41YXQ5"/>